<evidence type="ECO:0000313" key="4">
    <source>
        <dbReference type="Proteomes" id="UP000230750"/>
    </source>
</evidence>
<accession>A0A2G8JSR3</accession>
<dbReference type="PROSITE" id="PS50158">
    <property type="entry name" value="ZF_CCHC"/>
    <property type="match status" value="1"/>
</dbReference>
<dbReference type="AlphaFoldDB" id="A0A2G8JSR3"/>
<dbReference type="GO" id="GO:0008270">
    <property type="term" value="F:zinc ion binding"/>
    <property type="evidence" value="ECO:0007669"/>
    <property type="project" value="UniProtKB-KW"/>
</dbReference>
<dbReference type="OrthoDB" id="427960at2759"/>
<dbReference type="PANTHER" id="PTHR22639:SF3">
    <property type="entry name" value="ZINC FINGER CCHC DOMAIN-CONTAINING PROTEIN 3"/>
    <property type="match status" value="1"/>
</dbReference>
<organism evidence="3 4">
    <name type="scientific">Stichopus japonicus</name>
    <name type="common">Sea cucumber</name>
    <dbReference type="NCBI Taxonomy" id="307972"/>
    <lineage>
        <taxon>Eukaryota</taxon>
        <taxon>Metazoa</taxon>
        <taxon>Echinodermata</taxon>
        <taxon>Eleutherozoa</taxon>
        <taxon>Echinozoa</taxon>
        <taxon>Holothuroidea</taxon>
        <taxon>Aspidochirotacea</taxon>
        <taxon>Aspidochirotida</taxon>
        <taxon>Stichopodidae</taxon>
        <taxon>Apostichopus</taxon>
    </lineage>
</organism>
<dbReference type="InterPro" id="IPR001878">
    <property type="entry name" value="Znf_CCHC"/>
</dbReference>
<evidence type="ECO:0000259" key="2">
    <source>
        <dbReference type="PROSITE" id="PS50158"/>
    </source>
</evidence>
<feature type="domain" description="CCHC-type" evidence="2">
    <location>
        <begin position="107"/>
        <end position="122"/>
    </location>
</feature>
<dbReference type="SUPFAM" id="SSF57756">
    <property type="entry name" value="Retrovirus zinc finger-like domains"/>
    <property type="match status" value="1"/>
</dbReference>
<dbReference type="InterPro" id="IPR042509">
    <property type="entry name" value="ZCCHC3"/>
</dbReference>
<keyword evidence="4" id="KW-1185">Reference proteome</keyword>
<keyword evidence="1" id="KW-0862">Zinc</keyword>
<dbReference type="EMBL" id="MRZV01001321">
    <property type="protein sequence ID" value="PIK38725.1"/>
    <property type="molecule type" value="Genomic_DNA"/>
</dbReference>
<dbReference type="SMART" id="SM00343">
    <property type="entry name" value="ZnF_C2HC"/>
    <property type="match status" value="2"/>
</dbReference>
<gene>
    <name evidence="3" type="ORF">BSL78_24439</name>
</gene>
<keyword evidence="1" id="KW-0863">Zinc-finger</keyword>
<evidence type="ECO:0000313" key="3">
    <source>
        <dbReference type="EMBL" id="PIK38725.1"/>
    </source>
</evidence>
<dbReference type="GO" id="GO:0002218">
    <property type="term" value="P:activation of innate immune response"/>
    <property type="evidence" value="ECO:0007669"/>
    <property type="project" value="InterPro"/>
</dbReference>
<dbReference type="GO" id="GO:0003690">
    <property type="term" value="F:double-stranded DNA binding"/>
    <property type="evidence" value="ECO:0007669"/>
    <property type="project" value="InterPro"/>
</dbReference>
<sequence>MNVFDVRFTSKAACVGGVQVLEGVEGLKVTPYDSSVCVTVLHLPLDMSKQGCFGKMTGYEEPEFIECKDVKTETRRVRVELKSDIPSTLWANGHMAHIAYPGQPCTCWRCGLEGHEARLCPNKRCSRCLQVGHTLAECKRGHRMQLVWEKRAFSPVLCPDRSYAARLATGVVEAVPVPAYGTVSPDAPLIAPVSDTSAPVEAFNPFRVPPRPRTMLPLRPRLPICPLRRTKTAGPESTGTRDIEWPRLHYSLSSCG</sequence>
<reference evidence="3 4" key="1">
    <citation type="journal article" date="2017" name="PLoS Biol.">
        <title>The sea cucumber genome provides insights into morphological evolution and visceral regeneration.</title>
        <authorList>
            <person name="Zhang X."/>
            <person name="Sun L."/>
            <person name="Yuan J."/>
            <person name="Sun Y."/>
            <person name="Gao Y."/>
            <person name="Zhang L."/>
            <person name="Li S."/>
            <person name="Dai H."/>
            <person name="Hamel J.F."/>
            <person name="Liu C."/>
            <person name="Yu Y."/>
            <person name="Liu S."/>
            <person name="Lin W."/>
            <person name="Guo K."/>
            <person name="Jin S."/>
            <person name="Xu P."/>
            <person name="Storey K.B."/>
            <person name="Huan P."/>
            <person name="Zhang T."/>
            <person name="Zhou Y."/>
            <person name="Zhang J."/>
            <person name="Lin C."/>
            <person name="Li X."/>
            <person name="Xing L."/>
            <person name="Huo D."/>
            <person name="Sun M."/>
            <person name="Wang L."/>
            <person name="Mercier A."/>
            <person name="Li F."/>
            <person name="Yang H."/>
            <person name="Xiang J."/>
        </authorList>
    </citation>
    <scope>NUCLEOTIDE SEQUENCE [LARGE SCALE GENOMIC DNA]</scope>
    <source>
        <strain evidence="3">Shaxun</strain>
        <tissue evidence="3">Muscle</tissue>
    </source>
</reference>
<dbReference type="GO" id="GO:0003723">
    <property type="term" value="F:RNA binding"/>
    <property type="evidence" value="ECO:0007669"/>
    <property type="project" value="InterPro"/>
</dbReference>
<proteinExistence type="predicted"/>
<dbReference type="Proteomes" id="UP000230750">
    <property type="component" value="Unassembled WGS sequence"/>
</dbReference>
<name>A0A2G8JSR3_STIJA</name>
<dbReference type="PANTHER" id="PTHR22639">
    <property type="entry name" value="GAG-RELATED PROTEIN"/>
    <property type="match status" value="1"/>
</dbReference>
<dbReference type="Gene3D" id="4.10.60.10">
    <property type="entry name" value="Zinc finger, CCHC-type"/>
    <property type="match status" value="1"/>
</dbReference>
<keyword evidence="1" id="KW-0479">Metal-binding</keyword>
<protein>
    <submittedName>
        <fullName evidence="3">Putative zinc finger CCHC domain-containing protein 3-like</fullName>
    </submittedName>
</protein>
<evidence type="ECO:0000256" key="1">
    <source>
        <dbReference type="PROSITE-ProRule" id="PRU00047"/>
    </source>
</evidence>
<comment type="caution">
    <text evidence="3">The sequence shown here is derived from an EMBL/GenBank/DDBJ whole genome shotgun (WGS) entry which is preliminary data.</text>
</comment>
<dbReference type="InterPro" id="IPR036875">
    <property type="entry name" value="Znf_CCHC_sf"/>
</dbReference>